<evidence type="ECO:0000313" key="4">
    <source>
        <dbReference type="Proteomes" id="UP000515934"/>
    </source>
</evidence>
<organism evidence="3 4">
    <name type="scientific">Leucobacter denitrificans</name>
    <dbReference type="NCBI Taxonomy" id="683042"/>
    <lineage>
        <taxon>Bacteria</taxon>
        <taxon>Bacillati</taxon>
        <taxon>Actinomycetota</taxon>
        <taxon>Actinomycetes</taxon>
        <taxon>Micrococcales</taxon>
        <taxon>Microbacteriaceae</taxon>
        <taxon>Leucobacter</taxon>
    </lineage>
</organism>
<dbReference type="Proteomes" id="UP000515934">
    <property type="component" value="Chromosome"/>
</dbReference>
<dbReference type="Gene3D" id="1.10.10.10">
    <property type="entry name" value="Winged helix-like DNA-binding domain superfamily/Winged helix DNA-binding domain"/>
    <property type="match status" value="1"/>
</dbReference>
<reference evidence="3 4" key="1">
    <citation type="submission" date="2020-08" db="EMBL/GenBank/DDBJ databases">
        <title>Genome sequence of Leucobacter denitrificans KACC 14055T.</title>
        <authorList>
            <person name="Hyun D.-W."/>
            <person name="Bae J.-W."/>
        </authorList>
    </citation>
    <scope>NUCLEOTIDE SEQUENCE [LARGE SCALE GENOMIC DNA]</scope>
    <source>
        <strain evidence="3 4">KACC 14055</strain>
    </source>
</reference>
<sequence length="231" mass="24122">MDKFSENAGPDVPRRTAKDRQHSASRERILRALELGGSATVSALSRSTGLHENTVRGHLTRLEADGYARRESGAQSVDPLPETGRGRGRPTVTWSAVAPEELGPYAGLAATLADALAETGDDGAALAREAGERWGAKLAEGIGGTRSAREAVLSVMREQGFAPEETDDGDIVLTRCPLLAAAAKRADIVCAVHAGMIAGISRSAGNEAVPASSLLPFVTPDSCQIHLKFAS</sequence>
<dbReference type="GO" id="GO:0006355">
    <property type="term" value="P:regulation of DNA-templated transcription"/>
    <property type="evidence" value="ECO:0007669"/>
    <property type="project" value="InterPro"/>
</dbReference>
<feature type="compositionally biased region" description="Basic and acidic residues" evidence="1">
    <location>
        <begin position="12"/>
        <end position="27"/>
    </location>
</feature>
<dbReference type="Pfam" id="PF09339">
    <property type="entry name" value="HTH_IclR"/>
    <property type="match status" value="1"/>
</dbReference>
<dbReference type="InterPro" id="IPR036388">
    <property type="entry name" value="WH-like_DNA-bd_sf"/>
</dbReference>
<protein>
    <submittedName>
        <fullName evidence="3">Helix-turn-helix domain-containing protein</fullName>
    </submittedName>
</protein>
<evidence type="ECO:0000259" key="2">
    <source>
        <dbReference type="Pfam" id="PF09339"/>
    </source>
</evidence>
<evidence type="ECO:0000313" key="3">
    <source>
        <dbReference type="EMBL" id="QNN63773.1"/>
    </source>
</evidence>
<dbReference type="EMBL" id="CP060716">
    <property type="protein sequence ID" value="QNN63773.1"/>
    <property type="molecule type" value="Genomic_DNA"/>
</dbReference>
<accession>A0A7G9S7E8</accession>
<feature type="region of interest" description="Disordered" evidence="1">
    <location>
        <begin position="64"/>
        <end position="91"/>
    </location>
</feature>
<keyword evidence="4" id="KW-1185">Reference proteome</keyword>
<dbReference type="CDD" id="cd00090">
    <property type="entry name" value="HTH_ARSR"/>
    <property type="match status" value="1"/>
</dbReference>
<dbReference type="KEGG" id="ldn:H9L06_05715"/>
<dbReference type="SUPFAM" id="SSF46785">
    <property type="entry name" value="Winged helix' DNA-binding domain"/>
    <property type="match status" value="1"/>
</dbReference>
<gene>
    <name evidence="3" type="ORF">H9L06_05715</name>
</gene>
<dbReference type="InterPro" id="IPR005471">
    <property type="entry name" value="Tscrpt_reg_IclR_N"/>
</dbReference>
<dbReference type="InterPro" id="IPR036390">
    <property type="entry name" value="WH_DNA-bd_sf"/>
</dbReference>
<feature type="domain" description="HTH iclR-type" evidence="2">
    <location>
        <begin position="28"/>
        <end position="71"/>
    </location>
</feature>
<dbReference type="AlphaFoldDB" id="A0A7G9S7E8"/>
<evidence type="ECO:0000256" key="1">
    <source>
        <dbReference type="SAM" id="MobiDB-lite"/>
    </source>
</evidence>
<feature type="region of interest" description="Disordered" evidence="1">
    <location>
        <begin position="1"/>
        <end position="27"/>
    </location>
</feature>
<name>A0A7G9S7E8_9MICO</name>
<proteinExistence type="predicted"/>
<dbReference type="InterPro" id="IPR011991">
    <property type="entry name" value="ArsR-like_HTH"/>
</dbReference>
<dbReference type="GO" id="GO:0003677">
    <property type="term" value="F:DNA binding"/>
    <property type="evidence" value="ECO:0007669"/>
    <property type="project" value="InterPro"/>
</dbReference>
<dbReference type="RefSeq" id="WP_187556230.1">
    <property type="nucleotide sequence ID" value="NZ_CP060716.1"/>
</dbReference>